<gene>
    <name evidence="4" type="ordered locus">MTR_4g124950</name>
</gene>
<dbReference type="InterPro" id="IPR018467">
    <property type="entry name" value="CCT_CS"/>
</dbReference>
<dbReference type="PANTHER" id="PTHR33077">
    <property type="entry name" value="PROTEIN TIFY 4A-RELATED-RELATED"/>
    <property type="match status" value="1"/>
</dbReference>
<dbReference type="STRING" id="3880.G7JS77"/>
<keyword evidence="2" id="KW-1184">Jasmonic acid signaling pathway</keyword>
<sequence length="128" mass="14710">MDLFPTNVTPKNVTPVDSLSPRINNSMVKELETAQLTLFYNGEVIVLDDFPAEKVEELKSFASTLKLGLQLFLIGFSHLPDHKFYFFKDMVIARKASLLRFMEKRNVRVSAKSPYQRSDFDSAPKKTY</sequence>
<reference evidence="4 6" key="1">
    <citation type="journal article" date="2011" name="Nature">
        <title>The Medicago genome provides insight into the evolution of rhizobial symbioses.</title>
        <authorList>
            <person name="Young N.D."/>
            <person name="Debelle F."/>
            <person name="Oldroyd G.E."/>
            <person name="Geurts R."/>
            <person name="Cannon S.B."/>
            <person name="Udvardi M.K."/>
            <person name="Benedito V.A."/>
            <person name="Mayer K.F."/>
            <person name="Gouzy J."/>
            <person name="Schoof H."/>
            <person name="Van de Peer Y."/>
            <person name="Proost S."/>
            <person name="Cook D.R."/>
            <person name="Meyers B.C."/>
            <person name="Spannagl M."/>
            <person name="Cheung F."/>
            <person name="De Mita S."/>
            <person name="Krishnakumar V."/>
            <person name="Gundlach H."/>
            <person name="Zhou S."/>
            <person name="Mudge J."/>
            <person name="Bharti A.K."/>
            <person name="Murray J.D."/>
            <person name="Naoumkina M.A."/>
            <person name="Rosen B."/>
            <person name="Silverstein K.A."/>
            <person name="Tang H."/>
            <person name="Rombauts S."/>
            <person name="Zhao P.X."/>
            <person name="Zhou P."/>
            <person name="Barbe V."/>
            <person name="Bardou P."/>
            <person name="Bechner M."/>
            <person name="Bellec A."/>
            <person name="Berger A."/>
            <person name="Berges H."/>
            <person name="Bidwell S."/>
            <person name="Bisseling T."/>
            <person name="Choisne N."/>
            <person name="Couloux A."/>
            <person name="Denny R."/>
            <person name="Deshpande S."/>
            <person name="Dai X."/>
            <person name="Doyle J.J."/>
            <person name="Dudez A.M."/>
            <person name="Farmer A.D."/>
            <person name="Fouteau S."/>
            <person name="Franken C."/>
            <person name="Gibelin C."/>
            <person name="Gish J."/>
            <person name="Goldstein S."/>
            <person name="Gonzalez A.J."/>
            <person name="Green P.J."/>
            <person name="Hallab A."/>
            <person name="Hartog M."/>
            <person name="Hua A."/>
            <person name="Humphray S.J."/>
            <person name="Jeong D.H."/>
            <person name="Jing Y."/>
            <person name="Jocker A."/>
            <person name="Kenton S.M."/>
            <person name="Kim D.J."/>
            <person name="Klee K."/>
            <person name="Lai H."/>
            <person name="Lang C."/>
            <person name="Lin S."/>
            <person name="Macmil S.L."/>
            <person name="Magdelenat G."/>
            <person name="Matthews L."/>
            <person name="McCorrison J."/>
            <person name="Monaghan E.L."/>
            <person name="Mun J.H."/>
            <person name="Najar F.Z."/>
            <person name="Nicholson C."/>
            <person name="Noirot C."/>
            <person name="O'Bleness M."/>
            <person name="Paule C.R."/>
            <person name="Poulain J."/>
            <person name="Prion F."/>
            <person name="Qin B."/>
            <person name="Qu C."/>
            <person name="Retzel E.F."/>
            <person name="Riddle C."/>
            <person name="Sallet E."/>
            <person name="Samain S."/>
            <person name="Samson N."/>
            <person name="Sanders I."/>
            <person name="Saurat O."/>
            <person name="Scarpelli C."/>
            <person name="Schiex T."/>
            <person name="Segurens B."/>
            <person name="Severin A.J."/>
            <person name="Sherrier D.J."/>
            <person name="Shi R."/>
            <person name="Sims S."/>
            <person name="Singer S.R."/>
            <person name="Sinharoy S."/>
            <person name="Sterck L."/>
            <person name="Viollet A."/>
            <person name="Wang B.B."/>
            <person name="Wang K."/>
            <person name="Wang M."/>
            <person name="Wang X."/>
            <person name="Warfsmann J."/>
            <person name="Weissenbach J."/>
            <person name="White D.D."/>
            <person name="White J.D."/>
            <person name="Wiley G.B."/>
            <person name="Wincker P."/>
            <person name="Xing Y."/>
            <person name="Yang L."/>
            <person name="Yao Z."/>
            <person name="Ying F."/>
            <person name="Zhai J."/>
            <person name="Zhou L."/>
            <person name="Zuber A."/>
            <person name="Denarie J."/>
            <person name="Dixon R.A."/>
            <person name="May G.D."/>
            <person name="Schwartz D.C."/>
            <person name="Rogers J."/>
            <person name="Quetier F."/>
            <person name="Town C.D."/>
            <person name="Roe B.A."/>
        </authorList>
    </citation>
    <scope>NUCLEOTIDE SEQUENCE [LARGE SCALE GENOMIC DNA]</scope>
    <source>
        <strain evidence="4">A17</strain>
        <strain evidence="5 6">cv. Jemalong A17</strain>
    </source>
</reference>
<dbReference type="PROSITE" id="PS51320">
    <property type="entry name" value="TIFY"/>
    <property type="match status" value="1"/>
</dbReference>
<evidence type="ECO:0000313" key="6">
    <source>
        <dbReference type="Proteomes" id="UP000002051"/>
    </source>
</evidence>
<feature type="domain" description="Tify" evidence="3">
    <location>
        <begin position="29"/>
        <end position="64"/>
    </location>
</feature>
<keyword evidence="6" id="KW-1185">Reference proteome</keyword>
<proteinExistence type="inferred from homology"/>
<dbReference type="Pfam" id="PF09425">
    <property type="entry name" value="Jas_motif"/>
    <property type="match status" value="1"/>
</dbReference>
<dbReference type="GO" id="GO:0009611">
    <property type="term" value="P:response to wounding"/>
    <property type="evidence" value="ECO:0000318"/>
    <property type="project" value="GO_Central"/>
</dbReference>
<protein>
    <recommendedName>
        <fullName evidence="2">Protein TIFY</fullName>
    </recommendedName>
    <alternativeName>
        <fullName evidence="2">Jasmonate ZIM domain-containing protein</fullName>
    </alternativeName>
</protein>
<comment type="domain">
    <text evidence="2">The jas domain is required for interaction with COI1.</text>
</comment>
<dbReference type="SMART" id="SM00979">
    <property type="entry name" value="TIFY"/>
    <property type="match status" value="1"/>
</dbReference>
<reference evidence="5" key="3">
    <citation type="submission" date="2015-04" db="UniProtKB">
        <authorList>
            <consortium name="EnsemblPlants"/>
        </authorList>
    </citation>
    <scope>IDENTIFICATION</scope>
    <source>
        <strain evidence="5">cv. Jemalong A17</strain>
    </source>
</reference>
<dbReference type="GO" id="GO:2000022">
    <property type="term" value="P:regulation of jasmonic acid mediated signaling pathway"/>
    <property type="evidence" value="ECO:0000318"/>
    <property type="project" value="GO_Central"/>
</dbReference>
<dbReference type="GO" id="GO:0031347">
    <property type="term" value="P:regulation of defense response"/>
    <property type="evidence" value="ECO:0000318"/>
    <property type="project" value="GO_Central"/>
</dbReference>
<dbReference type="HOGENOM" id="CLU_1962857_0_0_1"/>
<dbReference type="Proteomes" id="UP000002051">
    <property type="component" value="Chromosome 4"/>
</dbReference>
<name>G7JS77_MEDTR</name>
<dbReference type="EMBL" id="CM001220">
    <property type="protein sequence ID" value="AES92175.2"/>
    <property type="molecule type" value="Genomic_DNA"/>
</dbReference>
<dbReference type="PANTHER" id="PTHR33077:SF133">
    <property type="entry name" value="PROTEIN TIFY"/>
    <property type="match status" value="1"/>
</dbReference>
<dbReference type="EnsemblPlants" id="AES92175">
    <property type="protein sequence ID" value="AES92175"/>
    <property type="gene ID" value="MTR_4g124950"/>
</dbReference>
<comment type="subcellular location">
    <subcellularLocation>
        <location evidence="2">Nucleus</location>
    </subcellularLocation>
</comment>
<comment type="similarity">
    <text evidence="1 2">Belongs to the TIFY/JAZ family.</text>
</comment>
<dbReference type="AlphaFoldDB" id="G7JS77"/>
<accession>G7JS77</accession>
<evidence type="ECO:0000259" key="3">
    <source>
        <dbReference type="PROSITE" id="PS51320"/>
    </source>
</evidence>
<dbReference type="Pfam" id="PF06200">
    <property type="entry name" value="tify"/>
    <property type="match status" value="1"/>
</dbReference>
<evidence type="ECO:0000256" key="2">
    <source>
        <dbReference type="RuleBase" id="RU369065"/>
    </source>
</evidence>
<accession>A0A0C3X7F3</accession>
<evidence type="ECO:0000313" key="4">
    <source>
        <dbReference type="EMBL" id="AES92175.2"/>
    </source>
</evidence>
<reference evidence="4 6" key="2">
    <citation type="journal article" date="2014" name="BMC Genomics">
        <title>An improved genome release (version Mt4.0) for the model legume Medicago truncatula.</title>
        <authorList>
            <person name="Tang H."/>
            <person name="Krishnakumar V."/>
            <person name="Bidwell S."/>
            <person name="Rosen B."/>
            <person name="Chan A."/>
            <person name="Zhou S."/>
            <person name="Gentzbittel L."/>
            <person name="Childs K.L."/>
            <person name="Yandell M."/>
            <person name="Gundlach H."/>
            <person name="Mayer K.F."/>
            <person name="Schwartz D.C."/>
            <person name="Town C.D."/>
        </authorList>
    </citation>
    <scope>GENOME REANNOTATION</scope>
    <source>
        <strain evidence="5 6">cv. Jemalong A17</strain>
    </source>
</reference>
<evidence type="ECO:0000313" key="5">
    <source>
        <dbReference type="EnsemblPlants" id="AES92175"/>
    </source>
</evidence>
<comment type="function">
    <text evidence="2">Repressor of jasmonate responses.</text>
</comment>
<dbReference type="GO" id="GO:0005634">
    <property type="term" value="C:nucleus"/>
    <property type="evidence" value="ECO:0000318"/>
    <property type="project" value="GO_Central"/>
</dbReference>
<dbReference type="InterPro" id="IPR040390">
    <property type="entry name" value="TIFY/JAZ"/>
</dbReference>
<dbReference type="InterPro" id="IPR010399">
    <property type="entry name" value="Tify_dom"/>
</dbReference>
<keyword evidence="2" id="KW-0539">Nucleus</keyword>
<organism evidence="4 6">
    <name type="scientific">Medicago truncatula</name>
    <name type="common">Barrel medic</name>
    <name type="synonym">Medicago tribuloides</name>
    <dbReference type="NCBI Taxonomy" id="3880"/>
    <lineage>
        <taxon>Eukaryota</taxon>
        <taxon>Viridiplantae</taxon>
        <taxon>Streptophyta</taxon>
        <taxon>Embryophyta</taxon>
        <taxon>Tracheophyta</taxon>
        <taxon>Spermatophyta</taxon>
        <taxon>Magnoliopsida</taxon>
        <taxon>eudicotyledons</taxon>
        <taxon>Gunneridae</taxon>
        <taxon>Pentapetalae</taxon>
        <taxon>rosids</taxon>
        <taxon>fabids</taxon>
        <taxon>Fabales</taxon>
        <taxon>Fabaceae</taxon>
        <taxon>Papilionoideae</taxon>
        <taxon>50 kb inversion clade</taxon>
        <taxon>NPAAA clade</taxon>
        <taxon>Hologalegina</taxon>
        <taxon>IRL clade</taxon>
        <taxon>Trifolieae</taxon>
        <taxon>Medicago</taxon>
    </lineage>
</organism>
<evidence type="ECO:0000256" key="1">
    <source>
        <dbReference type="ARBA" id="ARBA00008614"/>
    </source>
</evidence>